<protein>
    <recommendedName>
        <fullName evidence="4">Regulatory protein YycH-like domain-containing protein</fullName>
    </recommendedName>
</protein>
<dbReference type="EMBL" id="JBAWSY010000013">
    <property type="protein sequence ID" value="MEI4770940.1"/>
    <property type="molecule type" value="Genomic_DNA"/>
</dbReference>
<dbReference type="RefSeq" id="WP_336498508.1">
    <property type="nucleotide sequence ID" value="NZ_JBAWSY010000013.1"/>
</dbReference>
<evidence type="ECO:0000313" key="3">
    <source>
        <dbReference type="Proteomes" id="UP001364890"/>
    </source>
</evidence>
<keyword evidence="1" id="KW-1133">Transmembrane helix</keyword>
<comment type="caution">
    <text evidence="2">The sequence shown here is derived from an EMBL/GenBank/DDBJ whole genome shotgun (WGS) entry which is preliminary data.</text>
</comment>
<keyword evidence="1" id="KW-0812">Transmembrane</keyword>
<name>A0ABU8F7H0_9BACI</name>
<evidence type="ECO:0000256" key="1">
    <source>
        <dbReference type="SAM" id="Phobius"/>
    </source>
</evidence>
<evidence type="ECO:0008006" key="4">
    <source>
        <dbReference type="Google" id="ProtNLM"/>
    </source>
</evidence>
<proteinExistence type="predicted"/>
<reference evidence="2 3" key="1">
    <citation type="submission" date="2024-01" db="EMBL/GenBank/DDBJ databases">
        <title>Seven novel Bacillus-like species.</title>
        <authorList>
            <person name="Liu G."/>
        </authorList>
    </citation>
    <scope>NUCLEOTIDE SEQUENCE [LARGE SCALE GENOMIC DNA]</scope>
    <source>
        <strain evidence="2 3">FJAT-51614</strain>
    </source>
</reference>
<evidence type="ECO:0000313" key="2">
    <source>
        <dbReference type="EMBL" id="MEI4770940.1"/>
    </source>
</evidence>
<gene>
    <name evidence="2" type="ORF">WAX74_15060</name>
</gene>
<sequence>MVQSLEYFIYNFYRIDTLYILHSLGDYGTIETSIFLGVEIVKEKIENSHILMAVIGISFVVLVLGIGFFFDYLGEAKKAKINALNNEELLVYEIEQAKYDASVKSAVEDYINKKAFEDYSEFESLIGTEKYNWIKEEYNLALRNLYFDKNWTTQYDINEVIVELDEGGMPSFATENLLSIKRELLTSELEEKLFTEKVEKKLAEKELAQERAIKNVLATPTIQITSYEPQLGMTAQQVYDSTWGYPDRTTTSTTSYGVTEMWVYPESNYIHFKDGKVVGIDGSSN</sequence>
<keyword evidence="3" id="KW-1185">Reference proteome</keyword>
<organism evidence="2 3">
    <name type="scientific">Psychrobacillus mangrovi</name>
    <dbReference type="NCBI Taxonomy" id="3117745"/>
    <lineage>
        <taxon>Bacteria</taxon>
        <taxon>Bacillati</taxon>
        <taxon>Bacillota</taxon>
        <taxon>Bacilli</taxon>
        <taxon>Bacillales</taxon>
        <taxon>Bacillaceae</taxon>
        <taxon>Psychrobacillus</taxon>
    </lineage>
</organism>
<feature type="transmembrane region" description="Helical" evidence="1">
    <location>
        <begin position="50"/>
        <end position="70"/>
    </location>
</feature>
<accession>A0ABU8F7H0</accession>
<dbReference type="Proteomes" id="UP001364890">
    <property type="component" value="Unassembled WGS sequence"/>
</dbReference>
<keyword evidence="1" id="KW-0472">Membrane</keyword>